<evidence type="ECO:0000313" key="2">
    <source>
        <dbReference type="Proteomes" id="UP001163321"/>
    </source>
</evidence>
<sequence length="85" mass="9606">MEVVTEEIHISLRSLSCVGTAVLWHENSALYYPRSQPSVSLRQIAEEKRAIDVSIPDEPPCGHCRSHWRKWSVGKHCIPPNTTPS</sequence>
<protein>
    <submittedName>
        <fullName evidence="1">Uncharacterized protein</fullName>
    </submittedName>
</protein>
<gene>
    <name evidence="1" type="ORF">PsorP6_013953</name>
</gene>
<dbReference type="Proteomes" id="UP001163321">
    <property type="component" value="Chromosome 9"/>
</dbReference>
<name>A0ACC0VIN5_9STRA</name>
<comment type="caution">
    <text evidence="1">The sequence shown here is derived from an EMBL/GenBank/DDBJ whole genome shotgun (WGS) entry which is preliminary data.</text>
</comment>
<reference evidence="1 2" key="1">
    <citation type="journal article" date="2022" name="bioRxiv">
        <title>The genome of the oomycete Peronosclerospora sorghi, a cosmopolitan pathogen of maize and sorghum, is inflated with dispersed pseudogenes.</title>
        <authorList>
            <person name="Fletcher K."/>
            <person name="Martin F."/>
            <person name="Isakeit T."/>
            <person name="Cavanaugh K."/>
            <person name="Magill C."/>
            <person name="Michelmore R."/>
        </authorList>
    </citation>
    <scope>NUCLEOTIDE SEQUENCE [LARGE SCALE GENOMIC DNA]</scope>
    <source>
        <strain evidence="1">P6</strain>
    </source>
</reference>
<organism evidence="1 2">
    <name type="scientific">Peronosclerospora sorghi</name>
    <dbReference type="NCBI Taxonomy" id="230839"/>
    <lineage>
        <taxon>Eukaryota</taxon>
        <taxon>Sar</taxon>
        <taxon>Stramenopiles</taxon>
        <taxon>Oomycota</taxon>
        <taxon>Peronosporomycetes</taxon>
        <taxon>Peronosporales</taxon>
        <taxon>Peronosporaceae</taxon>
        <taxon>Peronosclerospora</taxon>
    </lineage>
</organism>
<evidence type="ECO:0000313" key="1">
    <source>
        <dbReference type="EMBL" id="KAI9905728.1"/>
    </source>
</evidence>
<accession>A0ACC0VIN5</accession>
<dbReference type="EMBL" id="CM047588">
    <property type="protein sequence ID" value="KAI9905728.1"/>
    <property type="molecule type" value="Genomic_DNA"/>
</dbReference>
<proteinExistence type="predicted"/>
<keyword evidence="2" id="KW-1185">Reference proteome</keyword>